<dbReference type="Proteomes" id="UP000201371">
    <property type="component" value="Segment"/>
</dbReference>
<organism evidence="1 2">
    <name type="scientific">Gordonia phage Yvonnetastic</name>
    <dbReference type="NCBI Taxonomy" id="1821566"/>
    <lineage>
        <taxon>Viruses</taxon>
        <taxon>Duplodnaviria</taxon>
        <taxon>Heunggongvirae</taxon>
        <taxon>Uroviricota</taxon>
        <taxon>Caudoviricetes</taxon>
        <taxon>Yvonnevirus</taxon>
        <taxon>Yvonnevirus yvonnetastic</taxon>
        <taxon>Gordonia virus Yvonnetastic</taxon>
    </lineage>
</organism>
<dbReference type="RefSeq" id="YP_009301135.1">
    <property type="nucleotide sequence ID" value="NC_031230.1"/>
</dbReference>
<reference evidence="2" key="1">
    <citation type="submission" date="2016-03" db="EMBL/GenBank/DDBJ databases">
        <authorList>
            <person name="Ploux O."/>
        </authorList>
    </citation>
    <scope>NUCLEOTIDE SEQUENCE [LARGE SCALE GENOMIC DNA]</scope>
</reference>
<evidence type="ECO:0000313" key="1">
    <source>
        <dbReference type="EMBL" id="AMS02625.1"/>
    </source>
</evidence>
<gene>
    <name evidence="1" type="primary">81</name>
    <name evidence="1" type="ORF">SEA_YVONNETASTIC_81</name>
</gene>
<dbReference type="EMBL" id="KU963248">
    <property type="protein sequence ID" value="AMS02625.1"/>
    <property type="molecule type" value="Genomic_DNA"/>
</dbReference>
<dbReference type="GeneID" id="29125043"/>
<protein>
    <submittedName>
        <fullName evidence="1">Uncharacterized protein</fullName>
    </submittedName>
</protein>
<dbReference type="KEGG" id="vg:29125043"/>
<name>A0A142K942_9CAUD</name>
<accession>A0A142K942</accession>
<evidence type="ECO:0000313" key="2">
    <source>
        <dbReference type="Proteomes" id="UP000201371"/>
    </source>
</evidence>
<sequence>MSKIDRDELEERIDRAIRALYSIRLSYDVDTPPYDRINGKIEGLKVAQDYVRTEPECE</sequence>
<proteinExistence type="predicted"/>
<keyword evidence="2" id="KW-1185">Reference proteome</keyword>